<dbReference type="Pfam" id="PF16811">
    <property type="entry name" value="TAtT"/>
    <property type="match status" value="1"/>
</dbReference>
<name>A0A485LXP4_9ZZZZ</name>
<organism evidence="1">
    <name type="scientific">anaerobic digester metagenome</name>
    <dbReference type="NCBI Taxonomy" id="1263854"/>
    <lineage>
        <taxon>unclassified sequences</taxon>
        <taxon>metagenomes</taxon>
        <taxon>ecological metagenomes</taxon>
    </lineage>
</organism>
<dbReference type="InterPro" id="IPR031823">
    <property type="entry name" value="TatT"/>
</dbReference>
<dbReference type="AlphaFoldDB" id="A0A485LXP4"/>
<dbReference type="Gene3D" id="1.25.40.920">
    <property type="entry name" value="TRAP transporter T-component"/>
    <property type="match status" value="1"/>
</dbReference>
<dbReference type="PROSITE" id="PS51257">
    <property type="entry name" value="PROKAR_LIPOPROTEIN"/>
    <property type="match status" value="1"/>
</dbReference>
<reference evidence="1" key="1">
    <citation type="submission" date="2019-03" db="EMBL/GenBank/DDBJ databases">
        <authorList>
            <person name="Hao L."/>
        </authorList>
    </citation>
    <scope>NUCLEOTIDE SEQUENCE</scope>
</reference>
<accession>A0A485LXP4</accession>
<dbReference type="InterPro" id="IPR038537">
    <property type="entry name" value="TatT_sf"/>
</dbReference>
<sequence>MVSKRKHLSAFTGFLCLMLLLSGCASPEFMVKSMDPLMDRMDTSVNRCPDVDTIRDSLPATIVQLDGFIDIAPSAKLYLRAAEVNFGYSFAFIEDIDKERASYLYLKARDYALQPLLLNDDFRSALHRPVDKFSASLSGFKKGDVPALYWAASSWMAWISLNLDKTEVLMDIPKIEAMLLKVIELDENYYYGSAHATLGAYYASRSKVIGGDPDKAKYHFDRAFEISQSRLLFIHLLYAKYYAYQIQDRALFEQTLQQVIDTPVDYYPAKNFANEVAKRKARMLLESVDSYF</sequence>
<evidence type="ECO:0008006" key="2">
    <source>
        <dbReference type="Google" id="ProtNLM"/>
    </source>
</evidence>
<protein>
    <recommendedName>
        <fullName evidence="2">TRAP transporter TatT component family protein</fullName>
    </recommendedName>
</protein>
<dbReference type="EMBL" id="CAADRM010000080">
    <property type="protein sequence ID" value="VFU13478.1"/>
    <property type="molecule type" value="Genomic_DNA"/>
</dbReference>
<proteinExistence type="predicted"/>
<evidence type="ECO:0000313" key="1">
    <source>
        <dbReference type="EMBL" id="VFU13478.1"/>
    </source>
</evidence>
<gene>
    <name evidence="1" type="ORF">SCFA_190032</name>
</gene>